<dbReference type="Pfam" id="PF13531">
    <property type="entry name" value="SBP_bac_11"/>
    <property type="match status" value="1"/>
</dbReference>
<keyword evidence="2" id="KW-0479">Metal-binding</keyword>
<accession>A0ABU9HD69</accession>
<dbReference type="RefSeq" id="WP_341628355.1">
    <property type="nucleotide sequence ID" value="NZ_JBAKBA010000027.1"/>
</dbReference>
<dbReference type="EMBL" id="JBAKBA010000027">
    <property type="protein sequence ID" value="MEL0659835.1"/>
    <property type="molecule type" value="Genomic_DNA"/>
</dbReference>
<evidence type="ECO:0000256" key="1">
    <source>
        <dbReference type="ARBA" id="ARBA00009175"/>
    </source>
</evidence>
<comment type="similarity">
    <text evidence="1">Belongs to the bacterial solute-binding protein ModA family.</text>
</comment>
<name>A0ABU9HD69_9GAMM</name>
<sequence>MNKYLSIIIFIFTGLVSLQSHAALNVAVASNFKLLALDIGKQFSDKYAIDVNISSASTGTLYQQILRGAPFDLFLSADQKHVDLLKAENKTTQPDFIYAQGHLVFWQPNALSNPTIDDFMAYTGRLAIANPKFAPYGIAAQQSLEFTNKWQSLEYIQGNNINQAYQFVESKNVTAGLVSYAAVLQKNQPHYLLIPTAWHQPLIQSGIVLNDKKLKEANLFRDFLLSTEVQQQIKSQGYN</sequence>
<dbReference type="Proteomes" id="UP001366060">
    <property type="component" value="Unassembled WGS sequence"/>
</dbReference>
<dbReference type="NCBIfam" id="TIGR01256">
    <property type="entry name" value="modA"/>
    <property type="match status" value="1"/>
</dbReference>
<dbReference type="Gene3D" id="3.40.190.10">
    <property type="entry name" value="Periplasmic binding protein-like II"/>
    <property type="match status" value="2"/>
</dbReference>
<organism evidence="5 6">
    <name type="scientific">Psychromonas arctica</name>
    <dbReference type="NCBI Taxonomy" id="168275"/>
    <lineage>
        <taxon>Bacteria</taxon>
        <taxon>Pseudomonadati</taxon>
        <taxon>Pseudomonadota</taxon>
        <taxon>Gammaproteobacteria</taxon>
        <taxon>Alteromonadales</taxon>
        <taxon>Psychromonadaceae</taxon>
        <taxon>Psychromonas</taxon>
    </lineage>
</organism>
<gene>
    <name evidence="5" type="primary">modA</name>
    <name evidence="5" type="ORF">V6255_11870</name>
</gene>
<evidence type="ECO:0000313" key="6">
    <source>
        <dbReference type="Proteomes" id="UP001366060"/>
    </source>
</evidence>
<evidence type="ECO:0000256" key="2">
    <source>
        <dbReference type="ARBA" id="ARBA00022723"/>
    </source>
</evidence>
<reference evidence="5 6" key="1">
    <citation type="submission" date="2024-02" db="EMBL/GenBank/DDBJ databases">
        <title>Bacteria isolated from the canopy kelp, Nereocystis luetkeana.</title>
        <authorList>
            <person name="Pfister C.A."/>
            <person name="Younker I.T."/>
            <person name="Light S.H."/>
        </authorList>
    </citation>
    <scope>NUCLEOTIDE SEQUENCE [LARGE SCALE GENOMIC DNA]</scope>
    <source>
        <strain evidence="5 6">TI.2.07</strain>
    </source>
</reference>
<dbReference type="InterPro" id="IPR005950">
    <property type="entry name" value="ModA"/>
</dbReference>
<dbReference type="SUPFAM" id="SSF53850">
    <property type="entry name" value="Periplasmic binding protein-like II"/>
    <property type="match status" value="1"/>
</dbReference>
<feature type="signal peptide" evidence="4">
    <location>
        <begin position="1"/>
        <end position="22"/>
    </location>
</feature>
<keyword evidence="3 4" id="KW-0732">Signal</keyword>
<dbReference type="InterPro" id="IPR050682">
    <property type="entry name" value="ModA/WtpA"/>
</dbReference>
<keyword evidence="6" id="KW-1185">Reference proteome</keyword>
<feature type="chain" id="PRO_5045727456" evidence="4">
    <location>
        <begin position="23"/>
        <end position="239"/>
    </location>
</feature>
<evidence type="ECO:0000313" key="5">
    <source>
        <dbReference type="EMBL" id="MEL0659835.1"/>
    </source>
</evidence>
<evidence type="ECO:0000256" key="4">
    <source>
        <dbReference type="SAM" id="SignalP"/>
    </source>
</evidence>
<comment type="caution">
    <text evidence="5">The sequence shown here is derived from an EMBL/GenBank/DDBJ whole genome shotgun (WGS) entry which is preliminary data.</text>
</comment>
<dbReference type="PIRSF" id="PIRSF004846">
    <property type="entry name" value="ModA"/>
    <property type="match status" value="1"/>
</dbReference>
<protein>
    <submittedName>
        <fullName evidence="5">Molybdate ABC transporter substrate-binding protein</fullName>
    </submittedName>
</protein>
<proteinExistence type="inferred from homology"/>
<dbReference type="PANTHER" id="PTHR30632">
    <property type="entry name" value="MOLYBDATE-BINDING PERIPLASMIC PROTEIN"/>
    <property type="match status" value="1"/>
</dbReference>
<evidence type="ECO:0000256" key="3">
    <source>
        <dbReference type="ARBA" id="ARBA00022729"/>
    </source>
</evidence>
<dbReference type="PANTHER" id="PTHR30632:SF14">
    <property type="entry name" value="TUNGSTATE_MOLYBDATE_CHROMATE-BINDING PROTEIN MODA"/>
    <property type="match status" value="1"/>
</dbReference>